<sequence length="206" mass="23971">MDTVEIVVKAFYHIANESKKSTFLFSSPNFENKPSTLGEDLLKLFEKDSDSKFIIECAGEEITAYKSVMQARSEKFNQLLSNGTDRLRITDFSSKIVKKAVEFCNNETIVDFEAEETNIFTFAYTYKIPSLMTYSSKNIIDNANIENAVVRFKFAHFYRFEPLKKWFFEYIIQNFVEISKTSAFKSLDADLYKPILEELLNQKKII</sequence>
<dbReference type="Pfam" id="PF00651">
    <property type="entry name" value="BTB"/>
    <property type="match status" value="1"/>
</dbReference>
<dbReference type="Gene3D" id="3.30.710.10">
    <property type="entry name" value="Potassium Channel Kv1.1, Chain A"/>
    <property type="match status" value="1"/>
</dbReference>
<dbReference type="AlphaFoldDB" id="A0A914YPA5"/>
<dbReference type="PANTHER" id="PTHR24413">
    <property type="entry name" value="SPECKLE-TYPE POZ PROTEIN"/>
    <property type="match status" value="1"/>
</dbReference>
<dbReference type="SMART" id="SM00225">
    <property type="entry name" value="BTB"/>
    <property type="match status" value="1"/>
</dbReference>
<dbReference type="PROSITE" id="PS50097">
    <property type="entry name" value="BTB"/>
    <property type="match status" value="1"/>
</dbReference>
<dbReference type="InterPro" id="IPR000210">
    <property type="entry name" value="BTB/POZ_dom"/>
</dbReference>
<dbReference type="Proteomes" id="UP000887577">
    <property type="component" value="Unplaced"/>
</dbReference>
<protein>
    <submittedName>
        <fullName evidence="3">BTB domain-containing protein</fullName>
    </submittedName>
</protein>
<name>A0A914YPA5_9BILA</name>
<evidence type="ECO:0000313" key="3">
    <source>
        <dbReference type="WBParaSite" id="PSU_v2.g21469.t1"/>
    </source>
</evidence>
<dbReference type="InterPro" id="IPR011333">
    <property type="entry name" value="SKP1/BTB/POZ_sf"/>
</dbReference>
<evidence type="ECO:0000259" key="1">
    <source>
        <dbReference type="PROSITE" id="PS50097"/>
    </source>
</evidence>
<accession>A0A914YPA5</accession>
<dbReference type="SUPFAM" id="SSF54695">
    <property type="entry name" value="POZ domain"/>
    <property type="match status" value="1"/>
</dbReference>
<proteinExistence type="predicted"/>
<keyword evidence="2" id="KW-1185">Reference proteome</keyword>
<reference evidence="3" key="1">
    <citation type="submission" date="2022-11" db="UniProtKB">
        <authorList>
            <consortium name="WormBaseParasite"/>
        </authorList>
    </citation>
    <scope>IDENTIFICATION</scope>
</reference>
<dbReference type="WBParaSite" id="PSU_v2.g21469.t1">
    <property type="protein sequence ID" value="PSU_v2.g21469.t1"/>
    <property type="gene ID" value="PSU_v2.g21469"/>
</dbReference>
<feature type="domain" description="BTB" evidence="1">
    <location>
        <begin position="49"/>
        <end position="103"/>
    </location>
</feature>
<dbReference type="CDD" id="cd14733">
    <property type="entry name" value="BACK"/>
    <property type="match status" value="1"/>
</dbReference>
<organism evidence="2 3">
    <name type="scientific">Panagrolaimus superbus</name>
    <dbReference type="NCBI Taxonomy" id="310955"/>
    <lineage>
        <taxon>Eukaryota</taxon>
        <taxon>Metazoa</taxon>
        <taxon>Ecdysozoa</taxon>
        <taxon>Nematoda</taxon>
        <taxon>Chromadorea</taxon>
        <taxon>Rhabditida</taxon>
        <taxon>Tylenchina</taxon>
        <taxon>Panagrolaimomorpha</taxon>
        <taxon>Panagrolaimoidea</taxon>
        <taxon>Panagrolaimidae</taxon>
        <taxon>Panagrolaimus</taxon>
    </lineage>
</organism>
<evidence type="ECO:0000313" key="2">
    <source>
        <dbReference type="Proteomes" id="UP000887577"/>
    </source>
</evidence>